<dbReference type="Proteomes" id="UP000195024">
    <property type="component" value="Unassembled WGS sequence"/>
</dbReference>
<evidence type="ECO:0000313" key="4">
    <source>
        <dbReference type="EMBL" id="OTP27144.1"/>
    </source>
</evidence>
<dbReference type="InterPro" id="IPR025668">
    <property type="entry name" value="Tnp_DDE_dom"/>
</dbReference>
<dbReference type="NCBIfam" id="NF033551">
    <property type="entry name" value="transpos_IS1182"/>
    <property type="match status" value="1"/>
</dbReference>
<dbReference type="InterPro" id="IPR047629">
    <property type="entry name" value="IS1182_transpos"/>
</dbReference>
<dbReference type="Pfam" id="PF05598">
    <property type="entry name" value="DUF772"/>
    <property type="match status" value="1"/>
</dbReference>
<evidence type="ECO:0008006" key="6">
    <source>
        <dbReference type="Google" id="ProtNLM"/>
    </source>
</evidence>
<evidence type="ECO:0000313" key="5">
    <source>
        <dbReference type="Proteomes" id="UP000195024"/>
    </source>
</evidence>
<dbReference type="EMBL" id="NGMS01000001">
    <property type="protein sequence ID" value="OTP27144.1"/>
    <property type="molecule type" value="Genomic_DNA"/>
</dbReference>
<proteinExistence type="predicted"/>
<feature type="domain" description="Transposase InsH N-terminal" evidence="2">
    <location>
        <begin position="16"/>
        <end position="105"/>
    </location>
</feature>
<organism evidence="4 5">
    <name type="scientific">Enterococcus mundtii</name>
    <dbReference type="NCBI Taxonomy" id="53346"/>
    <lineage>
        <taxon>Bacteria</taxon>
        <taxon>Bacillati</taxon>
        <taxon>Bacillota</taxon>
        <taxon>Bacilli</taxon>
        <taxon>Lactobacillales</taxon>
        <taxon>Enterococcaceae</taxon>
        <taxon>Enterococcus</taxon>
    </lineage>
</organism>
<dbReference type="RefSeq" id="WP_254905410.1">
    <property type="nucleotide sequence ID" value="NZ_NGMS01000001.1"/>
</dbReference>
<feature type="region of interest" description="Disordered" evidence="1">
    <location>
        <begin position="212"/>
        <end position="231"/>
    </location>
</feature>
<dbReference type="InterPro" id="IPR008490">
    <property type="entry name" value="Transposase_InsH_N"/>
</dbReference>
<sequence length="586" mass="69340">MFKNYTINQTTLPLDMEQFIPETDVAFAVNSLVEAIPPHLFDELEHQLGRPAYHPKMMLKILLYAYTQRVFSGRKIEFLLDDSYRMRWLANHEQVSYRTINRFRNHETTAQLLAEAFVLFRRQLITNQVIDNEAIFIDGTKIEADANKFSFVWRKAATRYERALDEKSEAFYQTLYQEEILPCLKEEGQSDGLSSDQLEEVAHHLEAELHETNTQLAQEQSPKKQSQLKRKRRVYKKYLRQVQADYLPRKQKYERYRRLFQERNSFSKTDTDATFMRMKDDYMRNGQLKPGYNLQIATENQYILAYDLFPNPTDTKTLAPFLDSFLEQHKELPEYIVADAGYGSEQNYMYIHDVLHKTPLITYSTYYKESKKKNKENPFNVENWRYLQEQDEYICPAKRPVPFKGYSRRKDKGGFVRDFKVYECEDCRACPVRSQCTRSKGTQKRQLLVNNSWRYFKAECKKKLLEEKTGSIYRRRKVDVEPVFGHLKAHLAFHRFHLRGKQGATIDVGLALMALNLRKLGKYMERNVRIKTKTSPILTKHIKIGLISIFEKGLLSHSLFLLLLRFNEYLHRLFLSTPFQPCSLLG</sequence>
<dbReference type="AlphaFoldDB" id="A0A242KYX3"/>
<dbReference type="PANTHER" id="PTHR33408">
    <property type="entry name" value="TRANSPOSASE"/>
    <property type="match status" value="1"/>
</dbReference>
<feature type="domain" description="Transposase DDE" evidence="3">
    <location>
        <begin position="394"/>
        <end position="520"/>
    </location>
</feature>
<evidence type="ECO:0000259" key="3">
    <source>
        <dbReference type="Pfam" id="PF13751"/>
    </source>
</evidence>
<name>A0A242KYX3_ENTMU</name>
<comment type="caution">
    <text evidence="4">The sequence shown here is derived from an EMBL/GenBank/DDBJ whole genome shotgun (WGS) entry which is preliminary data.</text>
</comment>
<evidence type="ECO:0000256" key="1">
    <source>
        <dbReference type="SAM" id="MobiDB-lite"/>
    </source>
</evidence>
<evidence type="ECO:0000259" key="2">
    <source>
        <dbReference type="Pfam" id="PF05598"/>
    </source>
</evidence>
<accession>A0A242KYX3</accession>
<dbReference type="PANTHER" id="PTHR33408:SF2">
    <property type="entry name" value="TRANSPOSASE DDE DOMAIN-CONTAINING PROTEIN"/>
    <property type="match status" value="1"/>
</dbReference>
<dbReference type="Pfam" id="PF13751">
    <property type="entry name" value="DDE_Tnp_1_6"/>
    <property type="match status" value="1"/>
</dbReference>
<protein>
    <recommendedName>
        <fullName evidence="6">Transposase</fullName>
    </recommendedName>
</protein>
<reference evidence="4 5" key="1">
    <citation type="submission" date="2017-05" db="EMBL/GenBank/DDBJ databases">
        <title>The Genome Sequence of Enterococcus mundtii 6B1_DIV0119.</title>
        <authorList>
            <consortium name="The Broad Institute Genomics Platform"/>
            <consortium name="The Broad Institute Genomic Center for Infectious Diseases"/>
            <person name="Earl A."/>
            <person name="Manson A."/>
            <person name="Schwartman J."/>
            <person name="Gilmore M."/>
            <person name="Abouelleil A."/>
            <person name="Cao P."/>
            <person name="Chapman S."/>
            <person name="Cusick C."/>
            <person name="Shea T."/>
            <person name="Young S."/>
            <person name="Neafsey D."/>
            <person name="Nusbaum C."/>
            <person name="Birren B."/>
        </authorList>
    </citation>
    <scope>NUCLEOTIDE SEQUENCE [LARGE SCALE GENOMIC DNA]</scope>
    <source>
        <strain evidence="4 5">6B1_DIV0119</strain>
    </source>
</reference>
<gene>
    <name evidence="4" type="ORF">A5802_000879</name>
</gene>
<feature type="compositionally biased region" description="Polar residues" evidence="1">
    <location>
        <begin position="212"/>
        <end position="225"/>
    </location>
</feature>